<keyword evidence="8" id="KW-1185">Reference proteome</keyword>
<feature type="compositionally biased region" description="Pro residues" evidence="5">
    <location>
        <begin position="671"/>
        <end position="682"/>
    </location>
</feature>
<feature type="compositionally biased region" description="Basic and acidic residues" evidence="5">
    <location>
        <begin position="44"/>
        <end position="63"/>
    </location>
</feature>
<feature type="compositionally biased region" description="Polar residues" evidence="5">
    <location>
        <begin position="390"/>
        <end position="406"/>
    </location>
</feature>
<sequence length="1502" mass="166837">MNVSTAGQRPRGPPNGLGPGGRPVQDHRNGSNISAMSSASANDSRNRSGSEMSRAETFEDEKKRIIESSFAKKEADGSASESYITHIRIVEDAAYPSSPPPLESPPDNKKTRVIIVAVKRSGRVRMHKARENANGTFSIGKTWVLDDLEVIESFTNAVPQTAEQQQNKSRAGPTGFIVTVQKPYYWKANTAKEKDFFIFSLIKIYRKYTGGKLPQLIGFSSQELDQLSGTSGPQNGAPTAARPNAPAGESVRVPSQEPSVIREPPVETSRERRQRPSQERPSQERPSQERPSQERPPEERVLHSAVAQTRSVRSAGSNERIHMPGAFPSTDSIQDPSPQSSQHQLKTNRSESPALRNAVPQPKFSRPSAGQSTDSFQSGRETQPAPLQPSGRSSNERVGQNGTYATGVTPGPDRPTIAPDRPVNAVKDIPTPVPHAKESTPAKQAIALNFNPGLNDNSPDQATTPKGSLDLRNGNMRDHSIPGRDSSQGTRGLPSLNQSESSEDNFPNETRSTTASSHVAQSSQTTNQEVKSLEPAAHDDGISTPQPSVTKFPPTPPPETPTEEEHRPGLGPMIKKKKSTTEVASKFRKAATAYNAFKPRAGGAAEKVANDKTAGGDGITGVFQAPSLLKGISQDDVRPATPKQSLENRPSTPDVKREIPTVQITTSPAKPVTPVPPEPVPQKPSELVLQKSSENEQRPPIAEKAQEDRRKKHRSDHSAKYAKTLGINAGLLEGRTFEIEEVLNDFGWGEEGSGRATFEELEKGIRKEIARVEAGSWLSAVENNDERVVAVAEMMDRVVAECDELDNLLTLYNVELGTLSEDVAYIEAQSQGLQVQTANQKLLQNELKNLLDTVSISTADLSKLKNNSLSTTREVQEVEYTLAQLYAAMLTIDPKLRHNDSKSVTVDQASLHRSSSTGHGSTELSSMHAVREKKETFRRESVDFIQRLKRHMSKMFQDVEQQTKDALDSNRNNKVSANPTKLDHHLRDAPKQDLWLYSPLILFAREMEMSEWEDLLRIYESRIKTQYQGEFGDNFSAWKRATRKQLGDEQDVLFTTQEKENESLVGRKLTVKRSKTVRAGDRISSGDKTRDGKVTAYEAFAGALTETARVIFVEQNFVVDLFHASSLDTQDFIDAHAIEPAQRKTGDLMVKKPFDPDRNVAKTVSGVMEEIYSFWPTELQSLADWTIKQDAMNGVGVLFALESQLLEVEETNQEFLTQAVTRIRDRLVTKFAHFINEQIRGIEDTKVKIKKRKGVIAFIKTFPNFSIALENMLPPTRSLDHLPVRATVNDAYNRINKAMFESLKFIAKESPTATQAAATAGDPEDKEALNYHILLIENMNHYIEEVAVRKNPILEDWNFRARAELNEHMELYLAAVIRRPLGKLLDFLESTESLIRNNPGSPTSIATRASHSRSTFKKILSSYDAKEIKRGIDTLKKRVDKHFGDGDDTAGLSRELVTKVFRECEGRYLQIGERVSKVVKDVYESSLEVEWRREDVVSAFRR</sequence>
<feature type="compositionally biased region" description="Polar residues" evidence="5">
    <location>
        <begin position="905"/>
        <end position="925"/>
    </location>
</feature>
<gene>
    <name evidence="7" type="ORF">HO133_002399</name>
</gene>
<dbReference type="EMBL" id="JACCJB010000014">
    <property type="protein sequence ID" value="KAF6221543.1"/>
    <property type="molecule type" value="Genomic_DNA"/>
</dbReference>
<feature type="domain" description="Exocyst complex component Sec3 PIP2-binding N-terminal" evidence="6">
    <location>
        <begin position="107"/>
        <end position="208"/>
    </location>
</feature>
<dbReference type="GO" id="GO:0006887">
    <property type="term" value="P:exocytosis"/>
    <property type="evidence" value="ECO:0007669"/>
    <property type="project" value="UniProtKB-KW"/>
</dbReference>
<evidence type="ECO:0000256" key="5">
    <source>
        <dbReference type="SAM" id="MobiDB-lite"/>
    </source>
</evidence>
<feature type="compositionally biased region" description="Low complexity" evidence="5">
    <location>
        <begin position="328"/>
        <end position="342"/>
    </location>
</feature>
<feature type="compositionally biased region" description="Polar residues" evidence="5">
    <location>
        <begin position="306"/>
        <end position="317"/>
    </location>
</feature>
<dbReference type="InterPro" id="IPR048628">
    <property type="entry name" value="Sec3_C"/>
</dbReference>
<dbReference type="GO" id="GO:0006893">
    <property type="term" value="P:Golgi to plasma membrane transport"/>
    <property type="evidence" value="ECO:0007669"/>
    <property type="project" value="TreeGrafter"/>
</dbReference>
<feature type="region of interest" description="Disordered" evidence="5">
    <location>
        <begin position="224"/>
        <end position="583"/>
    </location>
</feature>
<protein>
    <recommendedName>
        <fullName evidence="6">Exocyst complex component Sec3 PIP2-binding N-terminal domain-containing protein</fullName>
    </recommendedName>
</protein>
<feature type="compositionally biased region" description="Polar residues" evidence="5">
    <location>
        <begin position="642"/>
        <end position="651"/>
    </location>
</feature>
<evidence type="ECO:0000256" key="4">
    <source>
        <dbReference type="ARBA" id="ARBA00023054"/>
    </source>
</evidence>
<feature type="region of interest" description="Disordered" evidence="5">
    <location>
        <begin position="1"/>
        <end position="63"/>
    </location>
</feature>
<dbReference type="PANTHER" id="PTHR16092">
    <property type="entry name" value="SEC3/SYNTAXIN-RELATED"/>
    <property type="match status" value="1"/>
</dbReference>
<feature type="compositionally biased region" description="Polar residues" evidence="5">
    <location>
        <begin position="485"/>
        <end position="530"/>
    </location>
</feature>
<dbReference type="CDD" id="cd13315">
    <property type="entry name" value="PH_Sec3"/>
    <property type="match status" value="1"/>
</dbReference>
<feature type="compositionally biased region" description="Low complexity" evidence="5">
    <location>
        <begin position="30"/>
        <end position="43"/>
    </location>
</feature>
<dbReference type="GO" id="GO:0000145">
    <property type="term" value="C:exocyst"/>
    <property type="evidence" value="ECO:0007669"/>
    <property type="project" value="InterPro"/>
</dbReference>
<name>A0A8H6CDT2_9LECA</name>
<dbReference type="InterPro" id="IPR028258">
    <property type="entry name" value="Sec3-PIP2_bind"/>
</dbReference>
<dbReference type="Proteomes" id="UP000593566">
    <property type="component" value="Unassembled WGS sequence"/>
</dbReference>
<evidence type="ECO:0000256" key="3">
    <source>
        <dbReference type="ARBA" id="ARBA00022483"/>
    </source>
</evidence>
<feature type="compositionally biased region" description="Polar residues" evidence="5">
    <location>
        <begin position="969"/>
        <end position="979"/>
    </location>
</feature>
<feature type="region of interest" description="Disordered" evidence="5">
    <location>
        <begin position="905"/>
        <end position="932"/>
    </location>
</feature>
<comment type="caution">
    <text evidence="7">The sequence shown here is derived from an EMBL/GenBank/DDBJ whole genome shotgun (WGS) entry which is preliminary data.</text>
</comment>
<dbReference type="RefSeq" id="XP_037150978.1">
    <property type="nucleotide sequence ID" value="XM_037293325.1"/>
</dbReference>
<dbReference type="GeneID" id="59330812"/>
<dbReference type="GO" id="GO:0005546">
    <property type="term" value="F:phosphatidylinositol-4,5-bisphosphate binding"/>
    <property type="evidence" value="ECO:0007669"/>
    <property type="project" value="TreeGrafter"/>
</dbReference>
<dbReference type="Pfam" id="PF20654">
    <property type="entry name" value="Sec3_C-term"/>
    <property type="match status" value="1"/>
</dbReference>
<evidence type="ECO:0000256" key="2">
    <source>
        <dbReference type="ARBA" id="ARBA00022448"/>
    </source>
</evidence>
<evidence type="ECO:0000256" key="1">
    <source>
        <dbReference type="ARBA" id="ARBA00006518"/>
    </source>
</evidence>
<evidence type="ECO:0000313" key="8">
    <source>
        <dbReference type="Proteomes" id="UP000593566"/>
    </source>
</evidence>
<proteinExistence type="inferred from homology"/>
<feature type="region of interest" description="Disordered" evidence="5">
    <location>
        <begin position="630"/>
        <end position="718"/>
    </location>
</feature>
<keyword evidence="3" id="KW-0268">Exocytosis</keyword>
<evidence type="ECO:0000259" key="6">
    <source>
        <dbReference type="SMART" id="SM01313"/>
    </source>
</evidence>
<feature type="compositionally biased region" description="Polar residues" evidence="5">
    <location>
        <begin position="452"/>
        <end position="466"/>
    </location>
</feature>
<dbReference type="PANTHER" id="PTHR16092:SF14">
    <property type="entry name" value="EXOCYST COMPLEX COMPONENT 1 ISOFORM X1"/>
    <property type="match status" value="1"/>
</dbReference>
<dbReference type="FunFam" id="2.30.29.90:FF:000003">
    <property type="entry name" value="Exocyst complex component Sec3"/>
    <property type="match status" value="1"/>
</dbReference>
<accession>A0A8H6CDT2</accession>
<evidence type="ECO:0000313" key="7">
    <source>
        <dbReference type="EMBL" id="KAF6221543.1"/>
    </source>
</evidence>
<dbReference type="Pfam" id="PF09763">
    <property type="entry name" value="Sec3_CC"/>
    <property type="match status" value="1"/>
</dbReference>
<keyword evidence="4" id="KW-0175">Coiled coil</keyword>
<keyword evidence="2" id="KW-0813">Transport</keyword>
<dbReference type="SMART" id="SM01313">
    <property type="entry name" value="Sec3-PIP2_bind"/>
    <property type="match status" value="1"/>
</dbReference>
<feature type="compositionally biased region" description="Basic and acidic residues" evidence="5">
    <location>
        <begin position="264"/>
        <end position="302"/>
    </location>
</feature>
<feature type="compositionally biased region" description="Polar residues" evidence="5">
    <location>
        <begin position="368"/>
        <end position="381"/>
    </location>
</feature>
<comment type="similarity">
    <text evidence="1">Belongs to the SEC3 family.</text>
</comment>
<dbReference type="InterPro" id="IPR019160">
    <property type="entry name" value="Sec3_CC"/>
</dbReference>
<feature type="compositionally biased region" description="Polar residues" evidence="5">
    <location>
        <begin position="224"/>
        <end position="237"/>
    </location>
</feature>
<feature type="region of interest" description="Disordered" evidence="5">
    <location>
        <begin position="599"/>
        <end position="618"/>
    </location>
</feature>
<organism evidence="7 8">
    <name type="scientific">Letharia lupina</name>
    <dbReference type="NCBI Taxonomy" id="560253"/>
    <lineage>
        <taxon>Eukaryota</taxon>
        <taxon>Fungi</taxon>
        <taxon>Dikarya</taxon>
        <taxon>Ascomycota</taxon>
        <taxon>Pezizomycotina</taxon>
        <taxon>Lecanoromycetes</taxon>
        <taxon>OSLEUM clade</taxon>
        <taxon>Lecanoromycetidae</taxon>
        <taxon>Lecanorales</taxon>
        <taxon>Lecanorineae</taxon>
        <taxon>Parmeliaceae</taxon>
        <taxon>Letharia</taxon>
    </lineage>
</organism>
<dbReference type="Pfam" id="PF15277">
    <property type="entry name" value="Sec3-PIP2_bind"/>
    <property type="match status" value="1"/>
</dbReference>
<dbReference type="Gene3D" id="2.30.29.90">
    <property type="match status" value="1"/>
</dbReference>
<feature type="region of interest" description="Disordered" evidence="5">
    <location>
        <begin position="960"/>
        <end position="981"/>
    </location>
</feature>
<reference evidence="7 8" key="1">
    <citation type="journal article" date="2020" name="Genomics">
        <title>Complete, high-quality genomes from long-read metagenomic sequencing of two wolf lichen thalli reveals enigmatic genome architecture.</title>
        <authorList>
            <person name="McKenzie S.K."/>
            <person name="Walston R.F."/>
            <person name="Allen J.L."/>
        </authorList>
    </citation>
    <scope>NUCLEOTIDE SEQUENCE [LARGE SCALE GENOMIC DNA]</scope>
    <source>
        <strain evidence="7">WasteWater1</strain>
    </source>
</reference>
<dbReference type="GO" id="GO:0005886">
    <property type="term" value="C:plasma membrane"/>
    <property type="evidence" value="ECO:0007669"/>
    <property type="project" value="TreeGrafter"/>
</dbReference>